<evidence type="ECO:0000259" key="11">
    <source>
        <dbReference type="Pfam" id="PF01729"/>
    </source>
</evidence>
<evidence type="ECO:0000256" key="5">
    <source>
        <dbReference type="ARBA" id="ARBA00022642"/>
    </source>
</evidence>
<comment type="similarity">
    <text evidence="3 10">Belongs to the NadC/ModD family.</text>
</comment>
<name>A0ABY8VD78_9CORY</name>
<dbReference type="Pfam" id="PF02749">
    <property type="entry name" value="QRPTase_N"/>
    <property type="match status" value="1"/>
</dbReference>
<evidence type="ECO:0000256" key="1">
    <source>
        <dbReference type="ARBA" id="ARBA00003237"/>
    </source>
</evidence>
<evidence type="ECO:0000256" key="10">
    <source>
        <dbReference type="PIRNR" id="PIRNR006250"/>
    </source>
</evidence>
<dbReference type="InterPro" id="IPR037128">
    <property type="entry name" value="Quinolinate_PRibosylTase_N_sf"/>
</dbReference>
<feature type="domain" description="Quinolinate phosphoribosyl transferase N-terminal" evidence="12">
    <location>
        <begin position="30"/>
        <end position="117"/>
    </location>
</feature>
<evidence type="ECO:0000313" key="14">
    <source>
        <dbReference type="Proteomes" id="UP001225598"/>
    </source>
</evidence>
<feature type="domain" description="Quinolinate phosphoribosyl transferase C-terminal" evidence="11">
    <location>
        <begin position="119"/>
        <end position="286"/>
    </location>
</feature>
<dbReference type="CDD" id="cd01572">
    <property type="entry name" value="QPRTase"/>
    <property type="match status" value="1"/>
</dbReference>
<dbReference type="Gene3D" id="3.20.20.70">
    <property type="entry name" value="Aldolase class I"/>
    <property type="match status" value="1"/>
</dbReference>
<keyword evidence="14" id="KW-1185">Reference proteome</keyword>
<reference evidence="13 14" key="1">
    <citation type="submission" date="2023-05" db="EMBL/GenBank/DDBJ databases">
        <title>Corynebacterium suedekumii sp. nov. and Corynebacterium breve sp. nov. isolated from raw cow's milk.</title>
        <authorList>
            <person name="Baer M.K."/>
            <person name="Mehl L."/>
            <person name="Hellmuth R."/>
            <person name="Marke G."/>
            <person name="Lipski A."/>
        </authorList>
    </citation>
    <scope>NUCLEOTIDE SEQUENCE [LARGE SCALE GENOMIC DNA]</scope>
    <source>
        <strain evidence="13 14">R4</strain>
    </source>
</reference>
<dbReference type="EC" id="2.4.2.19" evidence="4"/>
<evidence type="ECO:0000256" key="8">
    <source>
        <dbReference type="ARBA" id="ARBA00033102"/>
    </source>
</evidence>
<dbReference type="InterPro" id="IPR004393">
    <property type="entry name" value="NadC"/>
</dbReference>
<gene>
    <name evidence="13" type="primary">nadC</name>
    <name evidence="13" type="ORF">QP027_08005</name>
</gene>
<keyword evidence="5" id="KW-0662">Pyridine nucleotide biosynthesis</keyword>
<dbReference type="InterPro" id="IPR002638">
    <property type="entry name" value="Quinolinate_PRibosylTrfase_C"/>
</dbReference>
<dbReference type="InterPro" id="IPR013785">
    <property type="entry name" value="Aldolase_TIM"/>
</dbReference>
<dbReference type="InterPro" id="IPR022412">
    <property type="entry name" value="Quinolinate_PRibosylTrfase_N"/>
</dbReference>
<dbReference type="Proteomes" id="UP001225598">
    <property type="component" value="Chromosome"/>
</dbReference>
<keyword evidence="7 10" id="KW-0808">Transferase</keyword>
<comment type="pathway">
    <text evidence="2">Cofactor biosynthesis; NAD(+) biosynthesis; nicotinate D-ribonucleotide from quinolinate: step 1/1.</text>
</comment>
<evidence type="ECO:0000256" key="9">
    <source>
        <dbReference type="ARBA" id="ARBA00047445"/>
    </source>
</evidence>
<protein>
    <recommendedName>
        <fullName evidence="4">nicotinate-nucleotide diphosphorylase (carboxylating)</fullName>
        <ecNumber evidence="4">2.4.2.19</ecNumber>
    </recommendedName>
    <alternativeName>
        <fullName evidence="8">Quinolinate phosphoribosyltransferase [decarboxylating]</fullName>
    </alternativeName>
</protein>
<organism evidence="13 14">
    <name type="scientific">Corynebacterium breve</name>
    <dbReference type="NCBI Taxonomy" id="3049799"/>
    <lineage>
        <taxon>Bacteria</taxon>
        <taxon>Bacillati</taxon>
        <taxon>Actinomycetota</taxon>
        <taxon>Actinomycetes</taxon>
        <taxon>Mycobacteriales</taxon>
        <taxon>Corynebacteriaceae</taxon>
        <taxon>Corynebacterium</taxon>
    </lineage>
</organism>
<evidence type="ECO:0000256" key="3">
    <source>
        <dbReference type="ARBA" id="ARBA00009400"/>
    </source>
</evidence>
<dbReference type="PIRSF" id="PIRSF006250">
    <property type="entry name" value="NadC_ModD"/>
    <property type="match status" value="1"/>
</dbReference>
<proteinExistence type="inferred from homology"/>
<evidence type="ECO:0000313" key="13">
    <source>
        <dbReference type="EMBL" id="WIM67067.1"/>
    </source>
</evidence>
<evidence type="ECO:0000256" key="2">
    <source>
        <dbReference type="ARBA" id="ARBA00004893"/>
    </source>
</evidence>
<evidence type="ECO:0000256" key="6">
    <source>
        <dbReference type="ARBA" id="ARBA00022676"/>
    </source>
</evidence>
<accession>A0ABY8VD78</accession>
<evidence type="ECO:0000259" key="12">
    <source>
        <dbReference type="Pfam" id="PF02749"/>
    </source>
</evidence>
<dbReference type="Pfam" id="PF01729">
    <property type="entry name" value="QRPTase_C"/>
    <property type="match status" value="1"/>
</dbReference>
<dbReference type="RefSeq" id="WP_284823889.1">
    <property type="nucleotide sequence ID" value="NZ_CP126969.1"/>
</dbReference>
<dbReference type="NCBIfam" id="TIGR00078">
    <property type="entry name" value="nadC"/>
    <property type="match status" value="1"/>
</dbReference>
<dbReference type="PANTHER" id="PTHR32179:SF3">
    <property type="entry name" value="NICOTINATE-NUCLEOTIDE PYROPHOSPHORYLASE [CARBOXYLATING]"/>
    <property type="match status" value="1"/>
</dbReference>
<dbReference type="Gene3D" id="3.90.1170.20">
    <property type="entry name" value="Quinolinate phosphoribosyl transferase, N-terminal domain"/>
    <property type="match status" value="1"/>
</dbReference>
<sequence>MTDQANGLNRTDTLRAIHRAMEEDLYYGPDITSIATVAESARAVAEVRTRQEGVVSGLEIIAWTLETQIPTEKFSVALLVDDGARVVPGDIVARIEAPTRALLTCERTFLNLIGHMSGISTAVSRWVRELEGTPTRVRDSRKTLPGMREMQKYAVRAGGGINHRMGLGDEALIKDNHVIAAGSVVEAYLDVRRMYPSKFCEVEVDSLEQFEALLPYKPDMILLDNFSVDDVATAVSKRNDQAPEMQLEASGGLTLSDARAYGNTGVDFVAVGALTHSVDVLDLGLDFLEQ</sequence>
<evidence type="ECO:0000256" key="7">
    <source>
        <dbReference type="ARBA" id="ARBA00022679"/>
    </source>
</evidence>
<dbReference type="InterPro" id="IPR027277">
    <property type="entry name" value="NadC/ModD"/>
</dbReference>
<dbReference type="EMBL" id="CP126969">
    <property type="protein sequence ID" value="WIM67067.1"/>
    <property type="molecule type" value="Genomic_DNA"/>
</dbReference>
<dbReference type="SUPFAM" id="SSF54675">
    <property type="entry name" value="Nicotinate/Quinolinate PRTase N-terminal domain-like"/>
    <property type="match status" value="1"/>
</dbReference>
<dbReference type="SUPFAM" id="SSF51690">
    <property type="entry name" value="Nicotinate/Quinolinate PRTase C-terminal domain-like"/>
    <property type="match status" value="1"/>
</dbReference>
<comment type="function">
    <text evidence="1">Involved in the catabolism of quinolinic acid (QA).</text>
</comment>
<dbReference type="PANTHER" id="PTHR32179">
    <property type="entry name" value="NICOTINATE-NUCLEOTIDE PYROPHOSPHORYLASE [CARBOXYLATING]"/>
    <property type="match status" value="1"/>
</dbReference>
<keyword evidence="6 10" id="KW-0328">Glycosyltransferase</keyword>
<dbReference type="InterPro" id="IPR036068">
    <property type="entry name" value="Nicotinate_pribotase-like_C"/>
</dbReference>
<evidence type="ECO:0000256" key="4">
    <source>
        <dbReference type="ARBA" id="ARBA00011944"/>
    </source>
</evidence>
<dbReference type="GO" id="GO:0004514">
    <property type="term" value="F:nicotinate-nucleotide diphosphorylase (carboxylating) activity"/>
    <property type="evidence" value="ECO:0007669"/>
    <property type="project" value="UniProtKB-EC"/>
</dbReference>
<comment type="catalytic activity">
    <reaction evidence="9">
        <text>nicotinate beta-D-ribonucleotide + CO2 + diphosphate = quinolinate + 5-phospho-alpha-D-ribose 1-diphosphate + 2 H(+)</text>
        <dbReference type="Rhea" id="RHEA:12733"/>
        <dbReference type="ChEBI" id="CHEBI:15378"/>
        <dbReference type="ChEBI" id="CHEBI:16526"/>
        <dbReference type="ChEBI" id="CHEBI:29959"/>
        <dbReference type="ChEBI" id="CHEBI:33019"/>
        <dbReference type="ChEBI" id="CHEBI:57502"/>
        <dbReference type="ChEBI" id="CHEBI:58017"/>
        <dbReference type="EC" id="2.4.2.19"/>
    </reaction>
</comment>